<dbReference type="GO" id="GO:0005829">
    <property type="term" value="C:cytosol"/>
    <property type="evidence" value="ECO:0007669"/>
    <property type="project" value="TreeGrafter"/>
</dbReference>
<evidence type="ECO:0000313" key="9">
    <source>
        <dbReference type="Proteomes" id="UP000184047"/>
    </source>
</evidence>
<protein>
    <recommendedName>
        <fullName evidence="2">prolyl oligopeptidase</fullName>
        <ecNumber evidence="2">3.4.21.26</ecNumber>
    </recommendedName>
</protein>
<keyword evidence="9" id="KW-1185">Reference proteome</keyword>
<dbReference type="InterPro" id="IPR023302">
    <property type="entry name" value="Pept_S9A_N"/>
</dbReference>
<proteinExistence type="predicted"/>
<dbReference type="SUPFAM" id="SSF53474">
    <property type="entry name" value="alpha/beta-Hydrolases"/>
    <property type="match status" value="1"/>
</dbReference>
<keyword evidence="3" id="KW-0645">Protease</keyword>
<evidence type="ECO:0000256" key="2">
    <source>
        <dbReference type="ARBA" id="ARBA00011897"/>
    </source>
</evidence>
<evidence type="ECO:0000259" key="7">
    <source>
        <dbReference type="Pfam" id="PF02897"/>
    </source>
</evidence>
<dbReference type="EMBL" id="FQWT01000009">
    <property type="protein sequence ID" value="SHH94233.1"/>
    <property type="molecule type" value="Genomic_DNA"/>
</dbReference>
<evidence type="ECO:0000259" key="6">
    <source>
        <dbReference type="Pfam" id="PF00326"/>
    </source>
</evidence>
<dbReference type="OrthoDB" id="9801421at2"/>
<gene>
    <name evidence="8" type="ORF">SAMN05421866_4347</name>
</gene>
<reference evidence="9" key="1">
    <citation type="submission" date="2016-11" db="EMBL/GenBank/DDBJ databases">
        <authorList>
            <person name="Varghese N."/>
            <person name="Submissions S."/>
        </authorList>
    </citation>
    <scope>NUCLEOTIDE SEQUENCE [LARGE SCALE GENOMIC DNA]</scope>
    <source>
        <strain evidence="9">DSM 19055</strain>
    </source>
</reference>
<dbReference type="Gene3D" id="2.130.10.120">
    <property type="entry name" value="Prolyl oligopeptidase, N-terminal domain"/>
    <property type="match status" value="1"/>
</dbReference>
<sequence length="725" mass="81836">MRSIIFIITVLFVGNFYSQNTNLAPSVPVTEKYFGTQIVDEYRNLEDLEDPAVSNWMKSQTGYADLVLDKIPNRKYYLETRLKLDERQGYSVSDLKITGNDKYFYLKRNAEEKTSRLYFKSGLDGREELLYDPSDFKTGNNFIINVISPSWNGERVAISLTEKGKELSEIIIMDVKTKYIHPEIITNTNPANIGGIKWLEDNSGFFYVYYPVIENNSNQFGKNTQAILYKIGEDPKKLNDVFSNINNPDLKIGKEELPVISAVYSDEKYYLGMLVGAENFRKTFIIDKKDLLNGKKNWKILFDKDVKVYFVRLSGDDIYFLSGYDSPNFKLCKTNVNSLNFKKAEILIPEKKDEVITQYVLTKDGIYFTTSKNGVEAKLYLYKDGKEIPILLPYVSGNINLQSKGRNFSDIWVSCSGWANEEQRFRYNLANNTFKLENLAPVAEYPEFKDIAIEEVVAKSHDGIEVPLSLIYNKNLKRDGKAPVLMDSYGAYGVSKNPFFAKSFLLWANQGGVIAVAHVRGGGEKGEEWHLGAYKETKANSWKDLIACAQYLIDKKFTSAKKIAILGGSAGGITTGRAMTERPDLFGAVIIEAGVLNALRSEKNGIGGTDVSEYGSVNNPKEFRGILEMDAYQHIKKGVKYPATLICTGINDPRIAPWQSTKFVAKLLADNKSNKPVLLKIDYEGGHGGGAIPIKQRYSNLSDIFAFAFWQLGHPDYQPNKEIKK</sequence>
<evidence type="ECO:0000256" key="5">
    <source>
        <dbReference type="ARBA" id="ARBA00022825"/>
    </source>
</evidence>
<dbReference type="InterPro" id="IPR001375">
    <property type="entry name" value="Peptidase_S9_cat"/>
</dbReference>
<dbReference type="EC" id="3.4.21.26" evidence="2"/>
<dbReference type="PANTHER" id="PTHR42881:SF2">
    <property type="entry name" value="PROLYL ENDOPEPTIDASE"/>
    <property type="match status" value="1"/>
</dbReference>
<dbReference type="STRING" id="421058.SAMN05421866_4347"/>
<dbReference type="Pfam" id="PF02897">
    <property type="entry name" value="Peptidase_S9_N"/>
    <property type="match status" value="1"/>
</dbReference>
<name>A0A1M5X4U5_9FLAO</name>
<keyword evidence="5" id="KW-0720">Serine protease</keyword>
<dbReference type="Proteomes" id="UP000184047">
    <property type="component" value="Unassembled WGS sequence"/>
</dbReference>
<feature type="domain" description="Peptidase S9A N-terminal" evidence="7">
    <location>
        <begin position="29"/>
        <end position="433"/>
    </location>
</feature>
<evidence type="ECO:0000256" key="4">
    <source>
        <dbReference type="ARBA" id="ARBA00022801"/>
    </source>
</evidence>
<accession>A0A1M5X4U5</accession>
<dbReference type="Pfam" id="PF00326">
    <property type="entry name" value="Peptidase_S9"/>
    <property type="match status" value="1"/>
</dbReference>
<dbReference type="RefSeq" id="WP_073066794.1">
    <property type="nucleotide sequence ID" value="NZ_FQWT01000009.1"/>
</dbReference>
<dbReference type="InterPro" id="IPR029058">
    <property type="entry name" value="AB_hydrolase_fold"/>
</dbReference>
<dbReference type="GO" id="GO:0070012">
    <property type="term" value="F:oligopeptidase activity"/>
    <property type="evidence" value="ECO:0007669"/>
    <property type="project" value="TreeGrafter"/>
</dbReference>
<dbReference type="Gene3D" id="3.40.50.1820">
    <property type="entry name" value="alpha/beta hydrolase"/>
    <property type="match status" value="1"/>
</dbReference>
<dbReference type="AlphaFoldDB" id="A0A1M5X4U5"/>
<evidence type="ECO:0000313" key="8">
    <source>
        <dbReference type="EMBL" id="SHH94233.1"/>
    </source>
</evidence>
<dbReference type="PRINTS" id="PR00862">
    <property type="entry name" value="PROLIGOPTASE"/>
</dbReference>
<dbReference type="SUPFAM" id="SSF50993">
    <property type="entry name" value="Peptidase/esterase 'gauge' domain"/>
    <property type="match status" value="1"/>
</dbReference>
<dbReference type="PANTHER" id="PTHR42881">
    <property type="entry name" value="PROLYL ENDOPEPTIDASE"/>
    <property type="match status" value="1"/>
</dbReference>
<comment type="catalytic activity">
    <reaction evidence="1">
        <text>Hydrolysis of Pro-|-Xaa &gt;&gt; Ala-|-Xaa in oligopeptides.</text>
        <dbReference type="EC" id="3.4.21.26"/>
    </reaction>
</comment>
<evidence type="ECO:0000256" key="1">
    <source>
        <dbReference type="ARBA" id="ARBA00001070"/>
    </source>
</evidence>
<dbReference type="InterPro" id="IPR051167">
    <property type="entry name" value="Prolyl_oligopep/macrocyclase"/>
</dbReference>
<organism evidence="8 9">
    <name type="scientific">Chryseobacterium oranimense</name>
    <dbReference type="NCBI Taxonomy" id="421058"/>
    <lineage>
        <taxon>Bacteria</taxon>
        <taxon>Pseudomonadati</taxon>
        <taxon>Bacteroidota</taxon>
        <taxon>Flavobacteriia</taxon>
        <taxon>Flavobacteriales</taxon>
        <taxon>Weeksellaceae</taxon>
        <taxon>Chryseobacterium group</taxon>
        <taxon>Chryseobacterium</taxon>
    </lineage>
</organism>
<keyword evidence="4" id="KW-0378">Hydrolase</keyword>
<feature type="domain" description="Peptidase S9 prolyl oligopeptidase catalytic" evidence="6">
    <location>
        <begin position="502"/>
        <end position="713"/>
    </location>
</feature>
<dbReference type="InterPro" id="IPR002470">
    <property type="entry name" value="Peptidase_S9A"/>
</dbReference>
<dbReference type="GO" id="GO:0004252">
    <property type="term" value="F:serine-type endopeptidase activity"/>
    <property type="evidence" value="ECO:0007669"/>
    <property type="project" value="UniProtKB-EC"/>
</dbReference>
<evidence type="ECO:0000256" key="3">
    <source>
        <dbReference type="ARBA" id="ARBA00022670"/>
    </source>
</evidence>
<dbReference type="GO" id="GO:0006508">
    <property type="term" value="P:proteolysis"/>
    <property type="evidence" value="ECO:0007669"/>
    <property type="project" value="UniProtKB-KW"/>
</dbReference>